<dbReference type="GeneID" id="96886334"/>
<feature type="domain" description="RCK N-terminal" evidence="8">
    <location>
        <begin position="458"/>
        <end position="575"/>
    </location>
</feature>
<evidence type="ECO:0000256" key="6">
    <source>
        <dbReference type="ARBA" id="ARBA00023136"/>
    </source>
</evidence>
<dbReference type="eggNOG" id="COG4651">
    <property type="taxonomic scope" value="Bacteria"/>
</dbReference>
<evidence type="ECO:0000256" key="2">
    <source>
        <dbReference type="ARBA" id="ARBA00005551"/>
    </source>
</evidence>
<proteinExistence type="inferred from homology"/>
<dbReference type="HOGENOM" id="CLU_005126_9_1_5"/>
<feature type="transmembrane region" description="Helical" evidence="7">
    <location>
        <begin position="6"/>
        <end position="26"/>
    </location>
</feature>
<dbReference type="InterPro" id="IPR036291">
    <property type="entry name" value="NAD(P)-bd_dom_sf"/>
</dbReference>
<evidence type="ECO:0000256" key="4">
    <source>
        <dbReference type="ARBA" id="ARBA00022692"/>
    </source>
</evidence>
<dbReference type="GO" id="GO:1902600">
    <property type="term" value="P:proton transmembrane transport"/>
    <property type="evidence" value="ECO:0007669"/>
    <property type="project" value="InterPro"/>
</dbReference>
<evidence type="ECO:0000313" key="10">
    <source>
        <dbReference type="Proteomes" id="UP000007038"/>
    </source>
</evidence>
<evidence type="ECO:0000313" key="9">
    <source>
        <dbReference type="EMBL" id="ADR52651.1"/>
    </source>
</evidence>
<evidence type="ECO:0000259" key="8">
    <source>
        <dbReference type="PROSITE" id="PS51201"/>
    </source>
</evidence>
<dbReference type="Gene3D" id="1.20.1530.20">
    <property type="match status" value="1"/>
</dbReference>
<reference evidence="9 10" key="3">
    <citation type="journal article" date="2011" name="PLoS ONE">
        <title>The Complete Genome Sequence of 'Candidatus Liberibacter solanacearum', the Bacterium Associated with Potato Zebra Chip Disease.</title>
        <authorList>
            <person name="Lin H."/>
            <person name="Lou B."/>
            <person name="Glynn J.M."/>
            <person name="Doddapaneni H."/>
            <person name="Civerolo E.L."/>
            <person name="Chen C."/>
            <person name="Duan Y."/>
            <person name="Zhou L."/>
            <person name="Vahling C.M."/>
        </authorList>
    </citation>
    <scope>NUCLEOTIDE SEQUENCE [LARGE SCALE GENOMIC DNA]</scope>
    <source>
        <strain evidence="9 10">CLso-ZC1</strain>
    </source>
</reference>
<keyword evidence="6 7" id="KW-0472">Membrane</keyword>
<feature type="transmembrane region" description="Helical" evidence="7">
    <location>
        <begin position="319"/>
        <end position="341"/>
    </location>
</feature>
<dbReference type="Pfam" id="PF00999">
    <property type="entry name" value="Na_H_Exchanger"/>
    <property type="match status" value="1"/>
</dbReference>
<dbReference type="KEGG" id="lso:CKC_04510"/>
<dbReference type="Pfam" id="PF02254">
    <property type="entry name" value="TrkA_N"/>
    <property type="match status" value="1"/>
</dbReference>
<dbReference type="EMBL" id="CP002371">
    <property type="protein sequence ID" value="ADR52651.1"/>
    <property type="molecule type" value="Genomic_DNA"/>
</dbReference>
<dbReference type="eggNOG" id="COG1226">
    <property type="taxonomic scope" value="Bacteria"/>
</dbReference>
<gene>
    <name evidence="9" type="ordered locus">CKC_04510</name>
</gene>
<keyword evidence="3" id="KW-0813">Transport</keyword>
<dbReference type="STRING" id="658172.CKC_04510"/>
<dbReference type="GO" id="GO:0006813">
    <property type="term" value="P:potassium ion transport"/>
    <property type="evidence" value="ECO:0007669"/>
    <property type="project" value="InterPro"/>
</dbReference>
<dbReference type="InterPro" id="IPR006153">
    <property type="entry name" value="Cation/H_exchanger_TM"/>
</dbReference>
<dbReference type="InterPro" id="IPR003148">
    <property type="entry name" value="RCK_N"/>
</dbReference>
<dbReference type="PROSITE" id="PS51201">
    <property type="entry name" value="RCK_N"/>
    <property type="match status" value="1"/>
</dbReference>
<keyword evidence="5 7" id="KW-1133">Transmembrane helix</keyword>
<evidence type="ECO:0000256" key="7">
    <source>
        <dbReference type="SAM" id="Phobius"/>
    </source>
</evidence>
<sequence>MSHDTPFMTTIIGGFVLAFIFGAIANRCRLPTLIGYLVAGILVGPRTPGFVASQSLVPALAEIGIILLMFGVGLHFSVKDLLSVRGIAFPGAIIQIVLSTVLGALMGIVVGWSLGGSIVFGLALSIASTVVLLKALQENRILETDRGKIAVGWLIVEDLVIVLALVFIPAAASSYSLGSSAANPLSSFVSQCVGFDIGIPGLIIITLLKVVAFIGVMLVFGRRVIPWILHMIFYTGSRELFRLGVLAIALGFAYGSSQLFGVSLSLGAFFAGMILAESELSQSAAQESLPLRDAFSVLFFISVGMMFNPDVLISNPILLIMSVIVVVFGKSLIAFMVVIAFGRSVATALTIAASLSQIGEFSFILAALGVELGILPDRARDLIVASSIISIILNPLIFILAESLQSIIIFRCSKLLRKTSGCMESDAHTCIEQDVQEEVLMESVLEQKEVDLQKTDLCDHVVLVGYGHIGKIIVQNLKAAGISILVIEDSEKRIEELRSLEIDVIYGNATLTEVLSMANIEKARSLVVSISTAFEAAYITQEARNANPSVLIIALAGSESEIEHLTRYGADTVVMSAREIAFGMLDRLNQVHHETVTYNKGSSKDNIDLKDQSITEAI</sequence>
<evidence type="ECO:0000256" key="1">
    <source>
        <dbReference type="ARBA" id="ARBA00004141"/>
    </source>
</evidence>
<comment type="subcellular location">
    <subcellularLocation>
        <location evidence="1">Membrane</location>
        <topology evidence="1">Multi-pass membrane protein</topology>
    </subcellularLocation>
</comment>
<feature type="transmembrane region" description="Helical" evidence="7">
    <location>
        <begin position="197"/>
        <end position="220"/>
    </location>
</feature>
<dbReference type="Gene3D" id="3.40.50.720">
    <property type="entry name" value="NAD(P)-binding Rossmann-like Domain"/>
    <property type="match status" value="1"/>
</dbReference>
<reference evidence="10" key="1">
    <citation type="submission" date="2010-11" db="EMBL/GenBank/DDBJ databases">
        <title>Complete genome sequence of Candidatus Liberibacter solanacearum CLso-ZC1.</title>
        <authorList>
            <person name="Lin H."/>
            <person name="Doddapaneni H.V."/>
            <person name="Lou B."/>
            <person name="Civerolo E.L."/>
            <person name="Chen C."/>
            <person name="Duan Y."/>
            <person name="Zhou L."/>
            <person name="Glynn J."/>
        </authorList>
    </citation>
    <scope>NUCLEOTIDE SEQUENCE [LARGE SCALE GENOMIC DNA]</scope>
    <source>
        <strain evidence="10">CLso-ZC1</strain>
    </source>
</reference>
<feature type="transmembrane region" description="Helical" evidence="7">
    <location>
        <begin position="57"/>
        <end position="76"/>
    </location>
</feature>
<dbReference type="PANTHER" id="PTHR42751">
    <property type="entry name" value="SODIUM/HYDROGEN EXCHANGER FAMILY/TRKA DOMAIN PROTEIN"/>
    <property type="match status" value="1"/>
</dbReference>
<feature type="transmembrane region" description="Helical" evidence="7">
    <location>
        <begin position="33"/>
        <end position="51"/>
    </location>
</feature>
<organism evidence="9 10">
    <name type="scientific">Liberibacter solanacearum (strain CLso-ZC1)</name>
    <dbReference type="NCBI Taxonomy" id="658172"/>
    <lineage>
        <taxon>Bacteria</taxon>
        <taxon>Pseudomonadati</taxon>
        <taxon>Pseudomonadota</taxon>
        <taxon>Alphaproteobacteria</taxon>
        <taxon>Hyphomicrobiales</taxon>
        <taxon>Rhizobiaceae</taxon>
        <taxon>Liberibacter</taxon>
    </lineage>
</organism>
<feature type="transmembrane region" description="Helical" evidence="7">
    <location>
        <begin position="118"/>
        <end position="137"/>
    </location>
</feature>
<dbReference type="PANTHER" id="PTHR42751:SF1">
    <property type="entry name" value="CATION_PROTON ANTIPORTER YBAL-RELATED"/>
    <property type="match status" value="1"/>
</dbReference>
<dbReference type="AlphaFoldDB" id="E4UDH3"/>
<dbReference type="GO" id="GO:0016020">
    <property type="term" value="C:membrane"/>
    <property type="evidence" value="ECO:0007669"/>
    <property type="project" value="UniProtKB-SubCell"/>
</dbReference>
<dbReference type="SUPFAM" id="SSF51735">
    <property type="entry name" value="NAD(P)-binding Rossmann-fold domains"/>
    <property type="match status" value="1"/>
</dbReference>
<comment type="similarity">
    <text evidence="2">Belongs to the monovalent cation:proton antiporter 2 (CPA2) transporter (TC 2.A.37) family.</text>
</comment>
<protein>
    <submittedName>
        <fullName evidence="9">Potassium-efflux system protein</fullName>
    </submittedName>
</protein>
<evidence type="ECO:0000256" key="5">
    <source>
        <dbReference type="ARBA" id="ARBA00022989"/>
    </source>
</evidence>
<feature type="transmembrane region" description="Helical" evidence="7">
    <location>
        <begin position="382"/>
        <end position="401"/>
    </location>
</feature>
<keyword evidence="4 7" id="KW-0812">Transmembrane</keyword>
<accession>E4UDH3</accession>
<feature type="transmembrane region" description="Helical" evidence="7">
    <location>
        <begin position="232"/>
        <end position="253"/>
    </location>
</feature>
<reference key="2">
    <citation type="submission" date="2010-11" db="EMBL/GenBank/DDBJ databases">
        <authorList>
            <person name="Lin H."/>
            <person name="Doddapaneni H.V."/>
            <person name="Lou B."/>
            <person name="Civerolo E.L."/>
            <person name="Chen C."/>
            <person name="Duan Y."/>
            <person name="Zhou L."/>
            <person name="Glynn J."/>
        </authorList>
    </citation>
    <scope>NUCLEOTIDE SEQUENCE</scope>
    <source>
        <strain>CLso-ZC1</strain>
    </source>
</reference>
<feature type="transmembrane region" description="Helical" evidence="7">
    <location>
        <begin position="149"/>
        <end position="177"/>
    </location>
</feature>
<dbReference type="RefSeq" id="WP_013462307.1">
    <property type="nucleotide sequence ID" value="NC_014774.1"/>
</dbReference>
<name>E4UDH3_LIBSC</name>
<dbReference type="InterPro" id="IPR038770">
    <property type="entry name" value="Na+/solute_symporter_sf"/>
</dbReference>
<dbReference type="Proteomes" id="UP000007038">
    <property type="component" value="Chromosome"/>
</dbReference>
<evidence type="ECO:0000256" key="3">
    <source>
        <dbReference type="ARBA" id="ARBA00022448"/>
    </source>
</evidence>
<feature type="transmembrane region" description="Helical" evidence="7">
    <location>
        <begin position="348"/>
        <end position="370"/>
    </location>
</feature>
<dbReference type="GO" id="GO:0015297">
    <property type="term" value="F:antiporter activity"/>
    <property type="evidence" value="ECO:0007669"/>
    <property type="project" value="InterPro"/>
</dbReference>
<feature type="transmembrane region" description="Helical" evidence="7">
    <location>
        <begin position="88"/>
        <end position="112"/>
    </location>
</feature>